<organism evidence="1 2">
    <name type="scientific">Angustibacter aerolatus</name>
    <dbReference type="NCBI Taxonomy" id="1162965"/>
    <lineage>
        <taxon>Bacteria</taxon>
        <taxon>Bacillati</taxon>
        <taxon>Actinomycetota</taxon>
        <taxon>Actinomycetes</taxon>
        <taxon>Kineosporiales</taxon>
        <taxon>Kineosporiaceae</taxon>
    </lineage>
</organism>
<dbReference type="EMBL" id="BSUZ01000001">
    <property type="protein sequence ID" value="GMA88274.1"/>
    <property type="molecule type" value="Genomic_DNA"/>
</dbReference>
<proteinExistence type="predicted"/>
<sequence length="163" mass="16563">MPRFCSGSRPIFTLPCEYGLTYGFVVLATTWLASCTLTPACDAPLLDVSTGVLGVAEPLGDGLAPADAALDALGDADDDVAVVGASSSPPEQAARAPSARSSADAVAARRGWVVVTRVPLLVCDGRTTKPPAAWPGAPCRALVSEPTVNCESTLANASLALPR</sequence>
<name>A0ABQ6JK71_9ACTN</name>
<accession>A0ABQ6JK71</accession>
<dbReference type="Proteomes" id="UP001157017">
    <property type="component" value="Unassembled WGS sequence"/>
</dbReference>
<protein>
    <recommendedName>
        <fullName evidence="3">Secreted protein</fullName>
    </recommendedName>
</protein>
<keyword evidence="2" id="KW-1185">Reference proteome</keyword>
<dbReference type="PROSITE" id="PS51257">
    <property type="entry name" value="PROKAR_LIPOPROTEIN"/>
    <property type="match status" value="1"/>
</dbReference>
<reference evidence="2" key="1">
    <citation type="journal article" date="2019" name="Int. J. Syst. Evol. Microbiol.">
        <title>The Global Catalogue of Microorganisms (GCM) 10K type strain sequencing project: providing services to taxonomists for standard genome sequencing and annotation.</title>
        <authorList>
            <consortium name="The Broad Institute Genomics Platform"/>
            <consortium name="The Broad Institute Genome Sequencing Center for Infectious Disease"/>
            <person name="Wu L."/>
            <person name="Ma J."/>
        </authorList>
    </citation>
    <scope>NUCLEOTIDE SEQUENCE [LARGE SCALE GENOMIC DNA]</scope>
    <source>
        <strain evidence="2">NBRC 108730</strain>
    </source>
</reference>
<evidence type="ECO:0008006" key="3">
    <source>
        <dbReference type="Google" id="ProtNLM"/>
    </source>
</evidence>
<gene>
    <name evidence="1" type="ORF">GCM10025868_35240</name>
</gene>
<comment type="caution">
    <text evidence="1">The sequence shown here is derived from an EMBL/GenBank/DDBJ whole genome shotgun (WGS) entry which is preliminary data.</text>
</comment>
<evidence type="ECO:0000313" key="1">
    <source>
        <dbReference type="EMBL" id="GMA88274.1"/>
    </source>
</evidence>
<evidence type="ECO:0000313" key="2">
    <source>
        <dbReference type="Proteomes" id="UP001157017"/>
    </source>
</evidence>